<feature type="compositionally biased region" description="Basic and acidic residues" evidence="1">
    <location>
        <begin position="31"/>
        <end position="64"/>
    </location>
</feature>
<reference evidence="2 3" key="1">
    <citation type="submission" date="2019-03" db="EMBL/GenBank/DDBJ databases">
        <title>Single cell metagenomics reveals metabolic interactions within the superorganism composed of flagellate Streblomastix strix and complex community of Bacteroidetes bacteria on its surface.</title>
        <authorList>
            <person name="Treitli S.C."/>
            <person name="Kolisko M."/>
            <person name="Husnik F."/>
            <person name="Keeling P."/>
            <person name="Hampl V."/>
        </authorList>
    </citation>
    <scope>NUCLEOTIDE SEQUENCE [LARGE SCALE GENOMIC DNA]</scope>
    <source>
        <strain evidence="2">ST1C</strain>
    </source>
</reference>
<evidence type="ECO:0000256" key="1">
    <source>
        <dbReference type="SAM" id="MobiDB-lite"/>
    </source>
</evidence>
<evidence type="ECO:0000313" key="2">
    <source>
        <dbReference type="EMBL" id="KAA6356368.1"/>
    </source>
</evidence>
<dbReference type="EMBL" id="SNRW01033084">
    <property type="protein sequence ID" value="KAA6356368.1"/>
    <property type="molecule type" value="Genomic_DNA"/>
</dbReference>
<feature type="non-terminal residue" evidence="2">
    <location>
        <position position="1"/>
    </location>
</feature>
<dbReference type="Proteomes" id="UP000324800">
    <property type="component" value="Unassembled WGS sequence"/>
</dbReference>
<gene>
    <name evidence="2" type="ORF">EZS28_048105</name>
</gene>
<proteinExistence type="predicted"/>
<accession>A0A5J4TDP5</accession>
<comment type="caution">
    <text evidence="2">The sequence shown here is derived from an EMBL/GenBank/DDBJ whole genome shotgun (WGS) entry which is preliminary data.</text>
</comment>
<name>A0A5J4TDP5_9EUKA</name>
<organism evidence="2 3">
    <name type="scientific">Streblomastix strix</name>
    <dbReference type="NCBI Taxonomy" id="222440"/>
    <lineage>
        <taxon>Eukaryota</taxon>
        <taxon>Metamonada</taxon>
        <taxon>Preaxostyla</taxon>
        <taxon>Oxymonadida</taxon>
        <taxon>Streblomastigidae</taxon>
        <taxon>Streblomastix</taxon>
    </lineage>
</organism>
<evidence type="ECO:0000313" key="3">
    <source>
        <dbReference type="Proteomes" id="UP000324800"/>
    </source>
</evidence>
<feature type="region of interest" description="Disordered" evidence="1">
    <location>
        <begin position="1"/>
        <end position="79"/>
    </location>
</feature>
<sequence length="111" mass="13136">FAFQQIKGRGHANKRDEHEFESNDDQDKDNEDDKDRRHLTDLEKKEREKRGGEKDVRRDRDVQREQLNATRGQTDYRDLDNIGAYAPNITASSELDEVQYAMPDYMTPDYL</sequence>
<protein>
    <submittedName>
        <fullName evidence="2">Uncharacterized protein</fullName>
    </submittedName>
</protein>
<dbReference type="AlphaFoldDB" id="A0A5J4TDP5"/>